<organism evidence="3 4">
    <name type="scientific">Triparma retinervis</name>
    <dbReference type="NCBI Taxonomy" id="2557542"/>
    <lineage>
        <taxon>Eukaryota</taxon>
        <taxon>Sar</taxon>
        <taxon>Stramenopiles</taxon>
        <taxon>Ochrophyta</taxon>
        <taxon>Bolidophyceae</taxon>
        <taxon>Parmales</taxon>
        <taxon>Triparmaceae</taxon>
        <taxon>Triparma</taxon>
    </lineage>
</organism>
<feature type="non-terminal residue" evidence="3">
    <location>
        <position position="223"/>
    </location>
</feature>
<keyword evidence="4" id="KW-1185">Reference proteome</keyword>
<name>A0A9W6ZU19_9STRA</name>
<dbReference type="InterPro" id="IPR038791">
    <property type="entry name" value="Cfap97/Hemingway"/>
</dbReference>
<evidence type="ECO:0000256" key="1">
    <source>
        <dbReference type="ARBA" id="ARBA00008315"/>
    </source>
</evidence>
<feature type="coiled-coil region" evidence="2">
    <location>
        <begin position="61"/>
        <end position="88"/>
    </location>
</feature>
<dbReference type="Pfam" id="PF13879">
    <property type="entry name" value="Hmw_CFAP97"/>
    <property type="match status" value="1"/>
</dbReference>
<evidence type="ECO:0000256" key="2">
    <source>
        <dbReference type="SAM" id="Coils"/>
    </source>
</evidence>
<dbReference type="EMBL" id="BRXZ01000953">
    <property type="protein sequence ID" value="GMH58381.1"/>
    <property type="molecule type" value="Genomic_DNA"/>
</dbReference>
<dbReference type="InterPro" id="IPR029488">
    <property type="entry name" value="Hmw/CFAP97"/>
</dbReference>
<protein>
    <submittedName>
        <fullName evidence="3">Uncharacterized protein</fullName>
    </submittedName>
</protein>
<evidence type="ECO:0000313" key="4">
    <source>
        <dbReference type="Proteomes" id="UP001165082"/>
    </source>
</evidence>
<gene>
    <name evidence="3" type="ORF">TrRE_jg12032</name>
</gene>
<comment type="caution">
    <text evidence="3">The sequence shown here is derived from an EMBL/GenBank/DDBJ whole genome shotgun (WGS) entry which is preliminary data.</text>
</comment>
<proteinExistence type="inferred from homology"/>
<dbReference type="PANTHER" id="PTHR23035">
    <property type="entry name" value="CILIA- AND FLAGELLA-ASSOCIATED PROTEIN 97-RELATED"/>
    <property type="match status" value="1"/>
</dbReference>
<keyword evidence="2" id="KW-0175">Coiled coil</keyword>
<comment type="similarity">
    <text evidence="1">Belongs to the CFAP97 family.</text>
</comment>
<dbReference type="Proteomes" id="UP001165082">
    <property type="component" value="Unassembled WGS sequence"/>
</dbReference>
<sequence>MLTVDRKVPWGRPSEDVIARRRSRKAHTLHRQRLKDTHRLVDSNEPQTTNMTHLRVRAKKRQMADDRLQEIANENRKLMEKMSAIMRNKGPQVGRGAKTRKSPTRLRPLQRGEAIYNKGGLHTVVRKREQNRIADENRAILARIKNGKNTRSFYDHGRMGKEEKERLKYIKNISKSYQRDVRVQKAKARKQMMQSSIAQNTMFAPTSMGGPAGYGGLGGGGGG</sequence>
<evidence type="ECO:0000313" key="3">
    <source>
        <dbReference type="EMBL" id="GMH58381.1"/>
    </source>
</evidence>
<dbReference type="OrthoDB" id="2163395at2759"/>
<accession>A0A9W6ZU19</accession>
<dbReference type="AlphaFoldDB" id="A0A9W6ZU19"/>
<reference evidence="3" key="1">
    <citation type="submission" date="2022-07" db="EMBL/GenBank/DDBJ databases">
        <title>Genome analysis of Parmales, a sister group of diatoms, reveals the evolutionary specialization of diatoms from phago-mixotrophs to photoautotrophs.</title>
        <authorList>
            <person name="Ban H."/>
            <person name="Sato S."/>
            <person name="Yoshikawa S."/>
            <person name="Kazumasa Y."/>
            <person name="Nakamura Y."/>
            <person name="Ichinomiya M."/>
            <person name="Saitoh K."/>
            <person name="Sato N."/>
            <person name="Blanc-Mathieu R."/>
            <person name="Endo H."/>
            <person name="Kuwata A."/>
            <person name="Ogata H."/>
        </authorList>
    </citation>
    <scope>NUCLEOTIDE SEQUENCE</scope>
</reference>
<dbReference type="PANTHER" id="PTHR23035:SF2">
    <property type="entry name" value="KIAA1430 HOMOLOGUE"/>
    <property type="match status" value="1"/>
</dbReference>